<dbReference type="EMBL" id="CAJNOH010000004">
    <property type="protein sequence ID" value="CAF0730782.1"/>
    <property type="molecule type" value="Genomic_DNA"/>
</dbReference>
<dbReference type="InterPro" id="IPR043128">
    <property type="entry name" value="Rev_trsase/Diguanyl_cyclase"/>
</dbReference>
<accession>A0A813NBU0</accession>
<evidence type="ECO:0000313" key="2">
    <source>
        <dbReference type="Proteomes" id="UP000663854"/>
    </source>
</evidence>
<evidence type="ECO:0000313" key="1">
    <source>
        <dbReference type="EMBL" id="CAF0730782.1"/>
    </source>
</evidence>
<comment type="caution">
    <text evidence="1">The sequence shown here is derived from an EMBL/GenBank/DDBJ whole genome shotgun (WGS) entry which is preliminary data.</text>
</comment>
<sequence>MLLPNTKTTGANTFAQRVAKAIWSASLAPGVDSSNLSLAFGVACIPEDCLDLGVLLAAAEAAKAAALRAAMPIALYRDIK</sequence>
<dbReference type="Proteomes" id="UP000663854">
    <property type="component" value="Unassembled WGS sequence"/>
</dbReference>
<proteinExistence type="predicted"/>
<dbReference type="Gene3D" id="3.30.70.270">
    <property type="match status" value="1"/>
</dbReference>
<organism evidence="1 2">
    <name type="scientific">Rotaria sordida</name>
    <dbReference type="NCBI Taxonomy" id="392033"/>
    <lineage>
        <taxon>Eukaryota</taxon>
        <taxon>Metazoa</taxon>
        <taxon>Spiralia</taxon>
        <taxon>Gnathifera</taxon>
        <taxon>Rotifera</taxon>
        <taxon>Eurotatoria</taxon>
        <taxon>Bdelloidea</taxon>
        <taxon>Philodinida</taxon>
        <taxon>Philodinidae</taxon>
        <taxon>Rotaria</taxon>
    </lineage>
</organism>
<protein>
    <submittedName>
        <fullName evidence="1">Uncharacterized protein</fullName>
    </submittedName>
</protein>
<dbReference type="AlphaFoldDB" id="A0A813NBU0"/>
<name>A0A813NBU0_9BILA</name>
<reference evidence="1" key="1">
    <citation type="submission" date="2021-02" db="EMBL/GenBank/DDBJ databases">
        <authorList>
            <person name="Nowell W R."/>
        </authorList>
    </citation>
    <scope>NUCLEOTIDE SEQUENCE</scope>
</reference>
<gene>
    <name evidence="1" type="ORF">PYM288_LOCUS941</name>
</gene>